<sequence>MAVLAVVTSLSLDLPLRDPDGFLGPAYLRLPILVGGAFFADLIPRTIWRSHFDPRQFKRQARLIVREHWTRERIQLVLIGLLSFYATYVSYRNLKNFLPFLRVKPNGDPITYDNFMLRLDHRLLLGHDPATVLHHLLGTGVSAYVLSWVYLIFLPMVPIAVIAWVVWSRNVSFGYWFVTADCMAWSLGTLSYYLIPTLGPNFQAPYLYKDLPDTGVASLQDSLISGRHELRFDPFINAVQSVAGFASLHVGITLMMALVAQYTVRNRLIKIVLWTDVVLVTISTTYFGWHYIADDIAGAFIAVFSFWIGAVATGQRFDRRGRSSHPTTTTSRVPVDVED</sequence>
<accession>A0A3L8P7J1</accession>
<name>A0A3L8P7J1_9ACTN</name>
<feature type="transmembrane region" description="Helical" evidence="6">
    <location>
        <begin position="174"/>
        <end position="195"/>
    </location>
</feature>
<organism evidence="8 9">
    <name type="scientific">Nocardioides mangrovicus</name>
    <dbReference type="NCBI Taxonomy" id="2478913"/>
    <lineage>
        <taxon>Bacteria</taxon>
        <taxon>Bacillati</taxon>
        <taxon>Actinomycetota</taxon>
        <taxon>Actinomycetes</taxon>
        <taxon>Propionibacteriales</taxon>
        <taxon>Nocardioidaceae</taxon>
        <taxon>Nocardioides</taxon>
    </lineage>
</organism>
<evidence type="ECO:0000256" key="6">
    <source>
        <dbReference type="SAM" id="Phobius"/>
    </source>
</evidence>
<feature type="transmembrane region" description="Helical" evidence="6">
    <location>
        <begin position="74"/>
        <end position="91"/>
    </location>
</feature>
<evidence type="ECO:0000256" key="2">
    <source>
        <dbReference type="ARBA" id="ARBA00022692"/>
    </source>
</evidence>
<evidence type="ECO:0000256" key="3">
    <source>
        <dbReference type="ARBA" id="ARBA00022989"/>
    </source>
</evidence>
<keyword evidence="4 6" id="KW-0472">Membrane</keyword>
<gene>
    <name evidence="8" type="ORF">D9V37_00055</name>
</gene>
<evidence type="ECO:0000313" key="9">
    <source>
        <dbReference type="Proteomes" id="UP000281708"/>
    </source>
</evidence>
<evidence type="ECO:0000256" key="1">
    <source>
        <dbReference type="ARBA" id="ARBA00004141"/>
    </source>
</evidence>
<feature type="region of interest" description="Disordered" evidence="5">
    <location>
        <begin position="318"/>
        <end position="339"/>
    </location>
</feature>
<dbReference type="InterPro" id="IPR052185">
    <property type="entry name" value="IPC_Synthase-Related"/>
</dbReference>
<dbReference type="Pfam" id="PF14378">
    <property type="entry name" value="PAP2_3"/>
    <property type="match status" value="1"/>
</dbReference>
<evidence type="ECO:0000259" key="7">
    <source>
        <dbReference type="Pfam" id="PF14378"/>
    </source>
</evidence>
<feature type="transmembrane region" description="Helical" evidence="6">
    <location>
        <begin position="271"/>
        <end position="290"/>
    </location>
</feature>
<reference evidence="8 9" key="1">
    <citation type="submission" date="2018-10" db="EMBL/GenBank/DDBJ databases">
        <title>Marmoricola sp. 4Q3S-7 whole genome shotgun sequence.</title>
        <authorList>
            <person name="Li F."/>
        </authorList>
    </citation>
    <scope>NUCLEOTIDE SEQUENCE [LARGE SCALE GENOMIC DNA]</scope>
    <source>
        <strain evidence="8 9">4Q3S-7</strain>
    </source>
</reference>
<feature type="transmembrane region" description="Helical" evidence="6">
    <location>
        <begin position="296"/>
        <end position="314"/>
    </location>
</feature>
<dbReference type="CDD" id="cd03386">
    <property type="entry name" value="PAP2_Aur1_like"/>
    <property type="match status" value="1"/>
</dbReference>
<feature type="domain" description="Inositolphosphotransferase Aur1/Ipt1" evidence="7">
    <location>
        <begin position="116"/>
        <end position="308"/>
    </location>
</feature>
<dbReference type="PANTHER" id="PTHR31310:SF7">
    <property type="entry name" value="PA-PHOSPHATASE RELATED-FAMILY PROTEIN DDB_G0268928"/>
    <property type="match status" value="1"/>
</dbReference>
<dbReference type="PANTHER" id="PTHR31310">
    <property type="match status" value="1"/>
</dbReference>
<keyword evidence="3 6" id="KW-1133">Transmembrane helix</keyword>
<evidence type="ECO:0000313" key="8">
    <source>
        <dbReference type="EMBL" id="RLV51185.1"/>
    </source>
</evidence>
<feature type="transmembrane region" description="Helical" evidence="6">
    <location>
        <begin position="235"/>
        <end position="259"/>
    </location>
</feature>
<comment type="subcellular location">
    <subcellularLocation>
        <location evidence="1">Membrane</location>
        <topology evidence="1">Multi-pass membrane protein</topology>
    </subcellularLocation>
</comment>
<evidence type="ECO:0000256" key="4">
    <source>
        <dbReference type="ARBA" id="ARBA00023136"/>
    </source>
</evidence>
<protein>
    <submittedName>
        <fullName evidence="8">Inositol phosphorylceramide synthase</fullName>
    </submittedName>
</protein>
<comment type="caution">
    <text evidence="8">The sequence shown here is derived from an EMBL/GenBank/DDBJ whole genome shotgun (WGS) entry which is preliminary data.</text>
</comment>
<keyword evidence="2 6" id="KW-0812">Transmembrane</keyword>
<dbReference type="AlphaFoldDB" id="A0A3L8P7J1"/>
<dbReference type="EMBL" id="RDBE01000001">
    <property type="protein sequence ID" value="RLV51185.1"/>
    <property type="molecule type" value="Genomic_DNA"/>
</dbReference>
<proteinExistence type="predicted"/>
<dbReference type="GO" id="GO:0016020">
    <property type="term" value="C:membrane"/>
    <property type="evidence" value="ECO:0007669"/>
    <property type="project" value="UniProtKB-SubCell"/>
</dbReference>
<evidence type="ECO:0000256" key="5">
    <source>
        <dbReference type="SAM" id="MobiDB-lite"/>
    </source>
</evidence>
<feature type="transmembrane region" description="Helical" evidence="6">
    <location>
        <begin position="145"/>
        <end position="167"/>
    </location>
</feature>
<keyword evidence="9" id="KW-1185">Reference proteome</keyword>
<dbReference type="InterPro" id="IPR026841">
    <property type="entry name" value="Aur1/Ipt1"/>
</dbReference>
<feature type="transmembrane region" description="Helical" evidence="6">
    <location>
        <begin position="27"/>
        <end position="48"/>
    </location>
</feature>
<dbReference type="Proteomes" id="UP000281708">
    <property type="component" value="Unassembled WGS sequence"/>
</dbReference>
<dbReference type="OrthoDB" id="5171662at2"/>